<organism evidence="1 2">
    <name type="scientific">Trifolium medium</name>
    <dbReference type="NCBI Taxonomy" id="97028"/>
    <lineage>
        <taxon>Eukaryota</taxon>
        <taxon>Viridiplantae</taxon>
        <taxon>Streptophyta</taxon>
        <taxon>Embryophyta</taxon>
        <taxon>Tracheophyta</taxon>
        <taxon>Spermatophyta</taxon>
        <taxon>Magnoliopsida</taxon>
        <taxon>eudicotyledons</taxon>
        <taxon>Gunneridae</taxon>
        <taxon>Pentapetalae</taxon>
        <taxon>rosids</taxon>
        <taxon>fabids</taxon>
        <taxon>Fabales</taxon>
        <taxon>Fabaceae</taxon>
        <taxon>Papilionoideae</taxon>
        <taxon>50 kb inversion clade</taxon>
        <taxon>NPAAA clade</taxon>
        <taxon>Hologalegina</taxon>
        <taxon>IRL clade</taxon>
        <taxon>Trifolieae</taxon>
        <taxon>Trifolium</taxon>
    </lineage>
</organism>
<dbReference type="AlphaFoldDB" id="A0A392QCE8"/>
<feature type="non-terminal residue" evidence="1">
    <location>
        <position position="1"/>
    </location>
</feature>
<evidence type="ECO:0000313" key="1">
    <source>
        <dbReference type="EMBL" id="MCI21410.1"/>
    </source>
</evidence>
<dbReference type="Proteomes" id="UP000265520">
    <property type="component" value="Unassembled WGS sequence"/>
</dbReference>
<sequence>TQEEAAHAYDIAAIVVVVRLMDPQTDICMHVPKCMTGQDLK</sequence>
<accession>A0A392QCE8</accession>
<reference evidence="1 2" key="1">
    <citation type="journal article" date="2018" name="Front. Plant Sci.">
        <title>Red Clover (Trifolium pratense) and Zigzag Clover (T. medium) - A Picture of Genomic Similarities and Differences.</title>
        <authorList>
            <person name="Dluhosova J."/>
            <person name="Istvanek J."/>
            <person name="Nedelnik J."/>
            <person name="Repkova J."/>
        </authorList>
    </citation>
    <scope>NUCLEOTIDE SEQUENCE [LARGE SCALE GENOMIC DNA]</scope>
    <source>
        <strain evidence="2">cv. 10/8</strain>
        <tissue evidence="1">Leaf</tissue>
    </source>
</reference>
<comment type="caution">
    <text evidence="1">The sequence shown here is derived from an EMBL/GenBank/DDBJ whole genome shotgun (WGS) entry which is preliminary data.</text>
</comment>
<dbReference type="EMBL" id="LXQA010124702">
    <property type="protein sequence ID" value="MCI21410.1"/>
    <property type="molecule type" value="Genomic_DNA"/>
</dbReference>
<proteinExistence type="predicted"/>
<evidence type="ECO:0000313" key="2">
    <source>
        <dbReference type="Proteomes" id="UP000265520"/>
    </source>
</evidence>
<name>A0A392QCE8_9FABA</name>
<protein>
    <submittedName>
        <fullName evidence="1">Uncharacterized protein</fullName>
    </submittedName>
</protein>
<keyword evidence="2" id="KW-1185">Reference proteome</keyword>